<dbReference type="InterPro" id="IPR036875">
    <property type="entry name" value="Znf_CCHC_sf"/>
</dbReference>
<dbReference type="Gene3D" id="4.10.60.10">
    <property type="entry name" value="Zinc finger, CCHC-type"/>
    <property type="match status" value="1"/>
</dbReference>
<dbReference type="EMBL" id="CM007901">
    <property type="protein sequence ID" value="OTG03838.1"/>
    <property type="molecule type" value="Genomic_DNA"/>
</dbReference>
<dbReference type="PROSITE" id="PS50158">
    <property type="entry name" value="ZF_CCHC"/>
    <property type="match status" value="1"/>
</dbReference>
<keyword evidence="1" id="KW-0862">Zinc</keyword>
<name>A0A251SYC8_HELAN</name>
<evidence type="ECO:0000259" key="2">
    <source>
        <dbReference type="PROSITE" id="PS50158"/>
    </source>
</evidence>
<evidence type="ECO:0000313" key="5">
    <source>
        <dbReference type="Proteomes" id="UP000215914"/>
    </source>
</evidence>
<dbReference type="Gramene" id="mRNA:HanXRQr2_Chr12g0522881">
    <property type="protein sequence ID" value="mRNA:HanXRQr2_Chr12g0522881"/>
    <property type="gene ID" value="HanXRQr2_Chr12g0522881"/>
</dbReference>
<keyword evidence="1" id="KW-0479">Metal-binding</keyword>
<proteinExistence type="predicted"/>
<dbReference type="EC" id="3.6.4.13" evidence="3"/>
<accession>A0A251SYC8</accession>
<evidence type="ECO:0000313" key="3">
    <source>
        <dbReference type="EMBL" id="KAF5776314.1"/>
    </source>
</evidence>
<dbReference type="AlphaFoldDB" id="A0A251SYC8"/>
<dbReference type="Proteomes" id="UP000215914">
    <property type="component" value="Chromosome 12"/>
</dbReference>
<dbReference type="GO" id="GO:0003676">
    <property type="term" value="F:nucleic acid binding"/>
    <property type="evidence" value="ECO:0007669"/>
    <property type="project" value="InterPro"/>
</dbReference>
<dbReference type="InterPro" id="IPR001878">
    <property type="entry name" value="Znf_CCHC"/>
</dbReference>
<reference evidence="4" key="2">
    <citation type="submission" date="2017-02" db="EMBL/GenBank/DDBJ databases">
        <title>Sunflower complete genome.</title>
        <authorList>
            <person name="Langlade N."/>
            <person name="Munos S."/>
        </authorList>
    </citation>
    <scope>NUCLEOTIDE SEQUENCE [LARGE SCALE GENOMIC DNA]</scope>
    <source>
        <tissue evidence="4">Leaves</tissue>
    </source>
</reference>
<keyword evidence="3" id="KW-0067">ATP-binding</keyword>
<dbReference type="InParanoid" id="A0A251SYC8"/>
<dbReference type="GO" id="GO:0008270">
    <property type="term" value="F:zinc ion binding"/>
    <property type="evidence" value="ECO:0007669"/>
    <property type="project" value="UniProtKB-KW"/>
</dbReference>
<dbReference type="SUPFAM" id="SSF57756">
    <property type="entry name" value="Retrovirus zinc finger-like domains"/>
    <property type="match status" value="1"/>
</dbReference>
<dbReference type="GO" id="GO:0003724">
    <property type="term" value="F:RNA helicase activity"/>
    <property type="evidence" value="ECO:0007669"/>
    <property type="project" value="UniProtKB-EC"/>
</dbReference>
<protein>
    <submittedName>
        <fullName evidence="4">Putative zinc finger, CCHC-type</fullName>
    </submittedName>
    <submittedName>
        <fullName evidence="3">RNA helicase transcription factor interactor and regulator CCHC(Zn) family</fullName>
        <ecNumber evidence="3">3.6.4.13</ecNumber>
    </submittedName>
</protein>
<keyword evidence="3" id="KW-0378">Hydrolase</keyword>
<keyword evidence="5" id="KW-1185">Reference proteome</keyword>
<dbReference type="GO" id="GO:0016787">
    <property type="term" value="F:hydrolase activity"/>
    <property type="evidence" value="ECO:0007669"/>
    <property type="project" value="UniProtKB-KW"/>
</dbReference>
<feature type="domain" description="CCHC-type" evidence="2">
    <location>
        <begin position="23"/>
        <end position="38"/>
    </location>
</feature>
<dbReference type="Pfam" id="PF00098">
    <property type="entry name" value="zf-CCHC"/>
    <property type="match status" value="1"/>
</dbReference>
<dbReference type="EMBL" id="MNCJ02000327">
    <property type="protein sequence ID" value="KAF5776314.1"/>
    <property type="molecule type" value="Genomic_DNA"/>
</dbReference>
<keyword evidence="3" id="KW-0547">Nucleotide-binding</keyword>
<sequence>MVCNFCKTKGHREEDCRKKTRICYNCRERGHFQFECPKLAKPVANQTKPTEGATKRNARAFQLTTQEAELIPDVIAGDLCDPGKVQ</sequence>
<evidence type="ECO:0000313" key="4">
    <source>
        <dbReference type="EMBL" id="OTG03838.1"/>
    </source>
</evidence>
<organism evidence="4 5">
    <name type="scientific">Helianthus annuus</name>
    <name type="common">Common sunflower</name>
    <dbReference type="NCBI Taxonomy" id="4232"/>
    <lineage>
        <taxon>Eukaryota</taxon>
        <taxon>Viridiplantae</taxon>
        <taxon>Streptophyta</taxon>
        <taxon>Embryophyta</taxon>
        <taxon>Tracheophyta</taxon>
        <taxon>Spermatophyta</taxon>
        <taxon>Magnoliopsida</taxon>
        <taxon>eudicotyledons</taxon>
        <taxon>Gunneridae</taxon>
        <taxon>Pentapetalae</taxon>
        <taxon>asterids</taxon>
        <taxon>campanulids</taxon>
        <taxon>Asterales</taxon>
        <taxon>Asteraceae</taxon>
        <taxon>Asteroideae</taxon>
        <taxon>Heliantheae alliance</taxon>
        <taxon>Heliantheae</taxon>
        <taxon>Helianthus</taxon>
    </lineage>
</organism>
<gene>
    <name evidence="4" type="ORF">HannXRQ_Chr12g0355721</name>
    <name evidence="3" type="ORF">HanXRQr2_Chr12g0522881</name>
</gene>
<keyword evidence="1" id="KW-0863">Zinc-finger</keyword>
<evidence type="ECO:0000256" key="1">
    <source>
        <dbReference type="PROSITE-ProRule" id="PRU00047"/>
    </source>
</evidence>
<reference evidence="3" key="3">
    <citation type="submission" date="2020-06" db="EMBL/GenBank/DDBJ databases">
        <title>Helianthus annuus Genome sequencing and assembly Release 2.</title>
        <authorList>
            <person name="Gouzy J."/>
            <person name="Langlade N."/>
            <person name="Munos S."/>
        </authorList>
    </citation>
    <scope>NUCLEOTIDE SEQUENCE</scope>
    <source>
        <tissue evidence="3">Leaves</tissue>
    </source>
</reference>
<dbReference type="SMART" id="SM00343">
    <property type="entry name" value="ZnF_C2HC"/>
    <property type="match status" value="2"/>
</dbReference>
<keyword evidence="3" id="KW-0347">Helicase</keyword>
<reference evidence="3 5" key="1">
    <citation type="journal article" date="2017" name="Nature">
        <title>The sunflower genome provides insights into oil metabolism, flowering and Asterid evolution.</title>
        <authorList>
            <person name="Badouin H."/>
            <person name="Gouzy J."/>
            <person name="Grassa C.J."/>
            <person name="Murat F."/>
            <person name="Staton S.E."/>
            <person name="Cottret L."/>
            <person name="Lelandais-Briere C."/>
            <person name="Owens G.L."/>
            <person name="Carrere S."/>
            <person name="Mayjonade B."/>
            <person name="Legrand L."/>
            <person name="Gill N."/>
            <person name="Kane N.C."/>
            <person name="Bowers J.E."/>
            <person name="Hubner S."/>
            <person name="Bellec A."/>
            <person name="Berard A."/>
            <person name="Berges H."/>
            <person name="Blanchet N."/>
            <person name="Boniface M.C."/>
            <person name="Brunel D."/>
            <person name="Catrice O."/>
            <person name="Chaidir N."/>
            <person name="Claudel C."/>
            <person name="Donnadieu C."/>
            <person name="Faraut T."/>
            <person name="Fievet G."/>
            <person name="Helmstetter N."/>
            <person name="King M."/>
            <person name="Knapp S.J."/>
            <person name="Lai Z."/>
            <person name="Le Paslier M.C."/>
            <person name="Lippi Y."/>
            <person name="Lorenzon L."/>
            <person name="Mandel J.R."/>
            <person name="Marage G."/>
            <person name="Marchand G."/>
            <person name="Marquand E."/>
            <person name="Bret-Mestries E."/>
            <person name="Morien E."/>
            <person name="Nambeesan S."/>
            <person name="Nguyen T."/>
            <person name="Pegot-Espagnet P."/>
            <person name="Pouilly N."/>
            <person name="Raftis F."/>
            <person name="Sallet E."/>
            <person name="Schiex T."/>
            <person name="Thomas J."/>
            <person name="Vandecasteele C."/>
            <person name="Vares D."/>
            <person name="Vear F."/>
            <person name="Vautrin S."/>
            <person name="Crespi M."/>
            <person name="Mangin B."/>
            <person name="Burke J.M."/>
            <person name="Salse J."/>
            <person name="Munos S."/>
            <person name="Vincourt P."/>
            <person name="Rieseberg L.H."/>
            <person name="Langlade N.B."/>
        </authorList>
    </citation>
    <scope>NUCLEOTIDE SEQUENCE [LARGE SCALE GENOMIC DNA]</scope>
    <source>
        <strain evidence="5">cv. SF193</strain>
        <tissue evidence="3">Leaves</tissue>
    </source>
</reference>